<evidence type="ECO:0000313" key="2">
    <source>
        <dbReference type="Proteomes" id="UP001596378"/>
    </source>
</evidence>
<sequence length="1005" mass="112628">MNGRREDGMRLRRWMLVTILLAVVAAGYVIRSWGQEEPFYPAVAASAIAGVAGDENGVPYYAAEVNRLQAEDVPAYAGEAIEIDPSGYAAASPDAALSAGPDAELGRRALVWENGSGWTEWKVEVPADGIYELEFTYKSIKQDSSSSIFYGLEIDGQTPFSEAGSLEFVKRWRDKDVPFRKDAIGNEIRSLQTESSVWLTARMTNYAVSSEPLKFRLSAGVHTLRFTARNEPMAWGAIRLRAPEPMPDYAAYSAGAGTGDAAIRGVSEASATGVSAAAGDGDWFALIEGERYSQKSHPAVQSGTQNEPYVSPDGQGRFVYNILDGLRWKRAGEWAEWSFEVPSEGWYEIDVKYFQRFVGKANAYRTVLIDGGTPFRELLHYPFAYNDRLEVHTLGGADGEPFKFRLAAGEHTIRFVTDTSPQYPALLSLQDTVRELYDLEQRLRKLTGDYGANSGDAFRTWDIAGFMPDIGDRLEDIRDRLQTAMAYLDGLSGSKTDATQSLRIGLSIMDDLLRDVDAVPNKLGRFPDLQMRIGTWMDTLANGGMSIDFLVVREPGAHPSLKEATTLNKIPYTAVNFARTFILNYNARSLNDEHALEVWVGRGRDYASLLQEMIDQSFTPETGVAVNVNFMPDAAALTLSNAGGDQPDVALGLAQDTPVDYAMREASVDLSQFSDFKEVASRFHPGAMRSFGYGEGVYALPETQSYPLLFYRKSILNELGLTVPDTWEDLQKLLPTLQESGMKFYFNAKDFVPFFYQRNAEFYTPDGAGPAFDTDKAYEAFAQWTELFGKYDLPQEVPAFFQHFKLGTMPIGVADFNTYVQLLTSAPEIRGDWSVAPMPGTPQDDGEVARWAMNTMTAAMILNKSDKKEQAWRFLEWWTRDDVQLQYGNAMESFYGPEYRWNTANMKAMSLAPWPADDMAAIREQNRWVRNVPFLPGGYLLAREMEFAWNRTVVQKFPAKDSLDRSFTALEREMARKRKDLGLRDDDRLSFPVVDRPYDWGEEKP</sequence>
<dbReference type="PANTHER" id="PTHR43649">
    <property type="entry name" value="ARABINOSE-BINDING PROTEIN-RELATED"/>
    <property type="match status" value="1"/>
</dbReference>
<accession>A0ABW2FAQ4</accession>
<gene>
    <name evidence="1" type="ORF">ACFQMJ_17475</name>
</gene>
<organism evidence="1 2">
    <name type="scientific">Cohnella cellulosilytica</name>
    <dbReference type="NCBI Taxonomy" id="986710"/>
    <lineage>
        <taxon>Bacteria</taxon>
        <taxon>Bacillati</taxon>
        <taxon>Bacillota</taxon>
        <taxon>Bacilli</taxon>
        <taxon>Bacillales</taxon>
        <taxon>Paenibacillaceae</taxon>
        <taxon>Cohnella</taxon>
    </lineage>
</organism>
<evidence type="ECO:0000313" key="1">
    <source>
        <dbReference type="EMBL" id="MFC7150322.1"/>
    </source>
</evidence>
<dbReference type="Proteomes" id="UP001596378">
    <property type="component" value="Unassembled WGS sequence"/>
</dbReference>
<dbReference type="PANTHER" id="PTHR43649:SF27">
    <property type="entry name" value="EXTRACELLULAR SOLUTE-BINDING PROTEIN FAMILY 1"/>
    <property type="match status" value="1"/>
</dbReference>
<dbReference type="Gene3D" id="2.60.120.260">
    <property type="entry name" value="Galactose-binding domain-like"/>
    <property type="match status" value="2"/>
</dbReference>
<dbReference type="EMBL" id="JBHTAI010000010">
    <property type="protein sequence ID" value="MFC7150322.1"/>
    <property type="molecule type" value="Genomic_DNA"/>
</dbReference>
<dbReference type="SUPFAM" id="SSF53850">
    <property type="entry name" value="Periplasmic binding protein-like II"/>
    <property type="match status" value="1"/>
</dbReference>
<dbReference type="Gene3D" id="3.40.190.10">
    <property type="entry name" value="Periplasmic binding protein-like II"/>
    <property type="match status" value="1"/>
</dbReference>
<dbReference type="InterPro" id="IPR006059">
    <property type="entry name" value="SBP"/>
</dbReference>
<dbReference type="InterPro" id="IPR050490">
    <property type="entry name" value="Bact_solute-bd_prot1"/>
</dbReference>
<proteinExistence type="predicted"/>
<comment type="caution">
    <text evidence="1">The sequence shown here is derived from an EMBL/GenBank/DDBJ whole genome shotgun (WGS) entry which is preliminary data.</text>
</comment>
<keyword evidence="2" id="KW-1185">Reference proteome</keyword>
<reference evidence="2" key="1">
    <citation type="journal article" date="2019" name="Int. J. Syst. Evol. Microbiol.">
        <title>The Global Catalogue of Microorganisms (GCM) 10K type strain sequencing project: providing services to taxonomists for standard genome sequencing and annotation.</title>
        <authorList>
            <consortium name="The Broad Institute Genomics Platform"/>
            <consortium name="The Broad Institute Genome Sequencing Center for Infectious Disease"/>
            <person name="Wu L."/>
            <person name="Ma J."/>
        </authorList>
    </citation>
    <scope>NUCLEOTIDE SEQUENCE [LARGE SCALE GENOMIC DNA]</scope>
    <source>
        <strain evidence="2">KCTC 12907</strain>
    </source>
</reference>
<dbReference type="RefSeq" id="WP_378107755.1">
    <property type="nucleotide sequence ID" value="NZ_JBHSUP010000026.1"/>
</dbReference>
<protein>
    <submittedName>
        <fullName evidence="1">Extracellular solute-binding protein</fullName>
    </submittedName>
</protein>
<dbReference type="Pfam" id="PF01547">
    <property type="entry name" value="SBP_bac_1"/>
    <property type="match status" value="1"/>
</dbReference>
<name>A0ABW2FAQ4_9BACL</name>